<dbReference type="RefSeq" id="WP_013897330.1">
    <property type="nucleotide sequence ID" value="NC_015676.1"/>
</dbReference>
<sequence length="352" mass="38888">MKVAIIGGFLGSGKTTAILNLGRQLSTNDQKVAIIVNEIGEIGIDGDTISSSGIRTSELTSGCICCSLRIDVENTLRALKEEFDPDIVLIEPTGIAFPAQIRDDLATIGIPGITFAPIICLVDGKRFSTEFKQIPKFIVTQIEEAEIIGINKIDIAPPERIPEVINRLREINEDAQIMQFSARISDERFQKLFSNIFRDSHTQKNASRLDSIEMSEISTYSAEFELLPEIDLDTARSVSEKLLLKLKEEVMNKSPLFIGHMKAIIDIPGNMVKTSLTSFEDLPASDIFEKSENNGAGLKLLTAVTGVEPDELTYTVERTVENVFESENIQLKKLDSICKTKDFISLSDLSAK</sequence>
<dbReference type="Proteomes" id="UP000006622">
    <property type="component" value="Chromosome"/>
</dbReference>
<dbReference type="OrthoDB" id="359387at2157"/>
<accession>F7XMG8</accession>
<name>F7XMG8_METZD</name>
<evidence type="ECO:0000259" key="1">
    <source>
        <dbReference type="Pfam" id="PF02492"/>
    </source>
</evidence>
<evidence type="ECO:0000313" key="3">
    <source>
        <dbReference type="Proteomes" id="UP000006622"/>
    </source>
</evidence>
<dbReference type="GeneID" id="10821598"/>
<gene>
    <name evidence="2" type="ordered locus">Mzhil_0010</name>
</gene>
<dbReference type="KEGG" id="mzh:Mzhil_0010"/>
<reference evidence="2" key="1">
    <citation type="submission" date="2010-07" db="EMBL/GenBank/DDBJ databases">
        <title>The complete genome of Methanosalsum zhilinae DSM 4017.</title>
        <authorList>
            <consortium name="US DOE Joint Genome Institute (JGI-PGF)"/>
            <person name="Lucas S."/>
            <person name="Copeland A."/>
            <person name="Lapidus A."/>
            <person name="Glavina del Rio T."/>
            <person name="Dalin E."/>
            <person name="Tice H."/>
            <person name="Bruce D."/>
            <person name="Goodwin L."/>
            <person name="Pitluck S."/>
            <person name="Kyrpides N."/>
            <person name="Mavromatis K."/>
            <person name="Ovchinnikova G."/>
            <person name="Daligault H."/>
            <person name="Detter J.C."/>
            <person name="Han C."/>
            <person name="Tapia R."/>
            <person name="Larimer F."/>
            <person name="Land M."/>
            <person name="Hauser L."/>
            <person name="Markowitz V."/>
            <person name="Cheng J.-F."/>
            <person name="Hugenholtz P."/>
            <person name="Woyke T."/>
            <person name="Wu D."/>
            <person name="Spring S."/>
            <person name="Schueler E."/>
            <person name="Brambilla E."/>
            <person name="Klenk H.-P."/>
            <person name="Eisen J.A."/>
        </authorList>
    </citation>
    <scope>NUCLEOTIDE SEQUENCE</scope>
    <source>
        <strain evidence="2">DSM 4017</strain>
    </source>
</reference>
<dbReference type="STRING" id="679901.Mzhil_0010"/>
<protein>
    <submittedName>
        <fullName evidence="2">Cobalamin synthesis protein P47K</fullName>
    </submittedName>
</protein>
<dbReference type="Gene3D" id="3.40.50.300">
    <property type="entry name" value="P-loop containing nucleotide triphosphate hydrolases"/>
    <property type="match status" value="1"/>
</dbReference>
<dbReference type="AlphaFoldDB" id="F7XMG8"/>
<dbReference type="PANTHER" id="PTHR13748:SF62">
    <property type="entry name" value="COBW DOMAIN-CONTAINING PROTEIN"/>
    <property type="match status" value="1"/>
</dbReference>
<feature type="domain" description="CobW/HypB/UreG nucleotide-binding" evidence="1">
    <location>
        <begin position="3"/>
        <end position="178"/>
    </location>
</feature>
<organism evidence="2 3">
    <name type="scientific">Methanosalsum zhilinae (strain DSM 4017 / NBRC 107636 / OCM 62 / WeN5)</name>
    <name type="common">Methanohalophilus zhilinae</name>
    <dbReference type="NCBI Taxonomy" id="679901"/>
    <lineage>
        <taxon>Archaea</taxon>
        <taxon>Methanobacteriati</taxon>
        <taxon>Methanobacteriota</taxon>
        <taxon>Stenosarchaea group</taxon>
        <taxon>Methanomicrobia</taxon>
        <taxon>Methanosarcinales</taxon>
        <taxon>Methanosarcinaceae</taxon>
        <taxon>Methanosalsum</taxon>
    </lineage>
</organism>
<keyword evidence="3" id="KW-1185">Reference proteome</keyword>
<dbReference type="InterPro" id="IPR003495">
    <property type="entry name" value="CobW/HypB/UreG_nucleotide-bd"/>
</dbReference>
<proteinExistence type="predicted"/>
<dbReference type="SUPFAM" id="SSF52540">
    <property type="entry name" value="P-loop containing nucleoside triphosphate hydrolases"/>
    <property type="match status" value="1"/>
</dbReference>
<dbReference type="InterPro" id="IPR027417">
    <property type="entry name" value="P-loop_NTPase"/>
</dbReference>
<dbReference type="GO" id="GO:0005737">
    <property type="term" value="C:cytoplasm"/>
    <property type="evidence" value="ECO:0007669"/>
    <property type="project" value="TreeGrafter"/>
</dbReference>
<evidence type="ECO:0000313" key="2">
    <source>
        <dbReference type="EMBL" id="AEH59891.1"/>
    </source>
</evidence>
<dbReference type="InterPro" id="IPR051316">
    <property type="entry name" value="Zinc-reg_GTPase_activator"/>
</dbReference>
<dbReference type="HOGENOM" id="CLU_701348_0_0_2"/>
<dbReference type="EMBL" id="CP002101">
    <property type="protein sequence ID" value="AEH59891.1"/>
    <property type="molecule type" value="Genomic_DNA"/>
</dbReference>
<dbReference type="Pfam" id="PF02492">
    <property type="entry name" value="cobW"/>
    <property type="match status" value="1"/>
</dbReference>
<dbReference type="PANTHER" id="PTHR13748">
    <property type="entry name" value="COBW-RELATED"/>
    <property type="match status" value="1"/>
</dbReference>